<dbReference type="PANTHER" id="PTHR47274">
    <property type="entry name" value="BTB/POZ DOMAIN CONTAINING PROTEIN, EXPRESSED-RELATED"/>
    <property type="match status" value="1"/>
</dbReference>
<gene>
    <name evidence="4" type="ORF">MKW98_026661</name>
</gene>
<dbReference type="SUPFAM" id="SSF54695">
    <property type="entry name" value="POZ domain"/>
    <property type="match status" value="1"/>
</dbReference>
<dbReference type="SMART" id="SM00225">
    <property type="entry name" value="BTB"/>
    <property type="match status" value="1"/>
</dbReference>
<dbReference type="Proteomes" id="UP001202328">
    <property type="component" value="Unassembled WGS sequence"/>
</dbReference>
<comment type="function">
    <text evidence="1">May act as a substrate-specific adapter of an E3 ubiquitin-protein ligase complex (CUL3-RBX1-BTB) which mediates the ubiquitination and subsequent proteasomal degradation of target proteins.</text>
</comment>
<dbReference type="EMBL" id="JAJJMB010016078">
    <property type="protein sequence ID" value="KAI3849747.1"/>
    <property type="molecule type" value="Genomic_DNA"/>
</dbReference>
<organism evidence="4 5">
    <name type="scientific">Papaver atlanticum</name>
    <dbReference type="NCBI Taxonomy" id="357466"/>
    <lineage>
        <taxon>Eukaryota</taxon>
        <taxon>Viridiplantae</taxon>
        <taxon>Streptophyta</taxon>
        <taxon>Embryophyta</taxon>
        <taxon>Tracheophyta</taxon>
        <taxon>Spermatophyta</taxon>
        <taxon>Magnoliopsida</taxon>
        <taxon>Ranunculales</taxon>
        <taxon>Papaveraceae</taxon>
        <taxon>Papaveroideae</taxon>
        <taxon>Papaver</taxon>
    </lineage>
</organism>
<evidence type="ECO:0000313" key="5">
    <source>
        <dbReference type="Proteomes" id="UP001202328"/>
    </source>
</evidence>
<dbReference type="PANTHER" id="PTHR47274:SF1">
    <property type="entry name" value="BTB_POZ DOMAIN CONTAINING PROTEIN, EXPRESSED"/>
    <property type="match status" value="1"/>
</dbReference>
<name>A0AAD4S0Q8_9MAGN</name>
<feature type="domain" description="BTB" evidence="3">
    <location>
        <begin position="88"/>
        <end position="158"/>
    </location>
</feature>
<dbReference type="Pfam" id="PF00651">
    <property type="entry name" value="BTB"/>
    <property type="match status" value="1"/>
</dbReference>
<dbReference type="PROSITE" id="PS50097">
    <property type="entry name" value="BTB"/>
    <property type="match status" value="1"/>
</dbReference>
<reference evidence="4" key="1">
    <citation type="submission" date="2022-04" db="EMBL/GenBank/DDBJ databases">
        <title>A functionally conserved STORR gene fusion in Papaver species that diverged 16.8 million years ago.</title>
        <authorList>
            <person name="Catania T."/>
        </authorList>
    </citation>
    <scope>NUCLEOTIDE SEQUENCE</scope>
    <source>
        <strain evidence="4">S-188037</strain>
    </source>
</reference>
<proteinExistence type="predicted"/>
<dbReference type="Gene3D" id="3.30.710.10">
    <property type="entry name" value="Potassium Channel Kv1.1, Chain A"/>
    <property type="match status" value="1"/>
</dbReference>
<dbReference type="AlphaFoldDB" id="A0AAD4S0Q8"/>
<evidence type="ECO:0000256" key="1">
    <source>
        <dbReference type="ARBA" id="ARBA00002668"/>
    </source>
</evidence>
<dbReference type="InterPro" id="IPR000210">
    <property type="entry name" value="BTB/POZ_dom"/>
</dbReference>
<dbReference type="InterPro" id="IPR011333">
    <property type="entry name" value="SKP1/BTB/POZ_sf"/>
</dbReference>
<dbReference type="CDD" id="cd18186">
    <property type="entry name" value="BTB_POZ_ZBTB_KLHL-like"/>
    <property type="match status" value="1"/>
</dbReference>
<keyword evidence="5" id="KW-1185">Reference proteome</keyword>
<protein>
    <recommendedName>
        <fullName evidence="3">BTB domain-containing protein</fullName>
    </recommendedName>
</protein>
<comment type="caution">
    <text evidence="4">The sequence shown here is derived from an EMBL/GenBank/DDBJ whole genome shotgun (WGS) entry which is preliminary data.</text>
</comment>
<comment type="pathway">
    <text evidence="2">Protein modification; protein ubiquitination.</text>
</comment>
<dbReference type="InterPro" id="IPR044784">
    <property type="entry name" value="At1g01640-like"/>
</dbReference>
<evidence type="ECO:0000259" key="3">
    <source>
        <dbReference type="PROSITE" id="PS50097"/>
    </source>
</evidence>
<evidence type="ECO:0000256" key="2">
    <source>
        <dbReference type="ARBA" id="ARBA00004906"/>
    </source>
</evidence>
<evidence type="ECO:0000313" key="4">
    <source>
        <dbReference type="EMBL" id="KAI3849747.1"/>
    </source>
</evidence>
<sequence>MFCSVCRTNTVSLYNQYSAYAADGVPVCNICYGEINNILNFINKDRKNKSISYPSDYNWGKRWVEEVTKEKDGFLSDLAVAFREKIHSDIKVKPGGRGRAIPAHKFLLAARSEIFKTMLASDTCKVAPAGSISLPEFSYEELKTFLEFLYGGSLAKEKFKKHFYTLTIAADKYVIPHLQKFCEQQILNMLDASNALKVLEISEYKNEIVLLPHFEEFARQNPHLMVHITRASLTCFRGK</sequence>
<accession>A0AAD4S0Q8</accession>